<dbReference type="PANTHER" id="PTHR43818:SF10">
    <property type="entry name" value="NADH-DEPENDENT DEHYDROGENASE-RELATED"/>
    <property type="match status" value="1"/>
</dbReference>
<accession>A0A518DND5</accession>
<keyword evidence="4" id="KW-1185">Reference proteome</keyword>
<dbReference type="KEGG" id="lcre:Pla8534_11210"/>
<dbReference type="GO" id="GO:0000166">
    <property type="term" value="F:nucleotide binding"/>
    <property type="evidence" value="ECO:0007669"/>
    <property type="project" value="InterPro"/>
</dbReference>
<reference evidence="3 4" key="1">
    <citation type="submission" date="2019-02" db="EMBL/GenBank/DDBJ databases">
        <title>Deep-cultivation of Planctomycetes and their phenomic and genomic characterization uncovers novel biology.</title>
        <authorList>
            <person name="Wiegand S."/>
            <person name="Jogler M."/>
            <person name="Boedeker C."/>
            <person name="Pinto D."/>
            <person name="Vollmers J."/>
            <person name="Rivas-Marin E."/>
            <person name="Kohn T."/>
            <person name="Peeters S.H."/>
            <person name="Heuer A."/>
            <person name="Rast P."/>
            <person name="Oberbeckmann S."/>
            <person name="Bunk B."/>
            <person name="Jeske O."/>
            <person name="Meyerdierks A."/>
            <person name="Storesund J.E."/>
            <person name="Kallscheuer N."/>
            <person name="Luecker S."/>
            <person name="Lage O.M."/>
            <person name="Pohl T."/>
            <person name="Merkel B.J."/>
            <person name="Hornburger P."/>
            <person name="Mueller R.-W."/>
            <person name="Bruemmer F."/>
            <person name="Labrenz M."/>
            <person name="Spormann A.M."/>
            <person name="Op den Camp H."/>
            <person name="Overmann J."/>
            <person name="Amann R."/>
            <person name="Jetten M.S.M."/>
            <person name="Mascher T."/>
            <person name="Medema M.H."/>
            <person name="Devos D.P."/>
            <person name="Kaster A.-K."/>
            <person name="Ovreas L."/>
            <person name="Rohde M."/>
            <person name="Galperin M.Y."/>
            <person name="Jogler C."/>
        </authorList>
    </citation>
    <scope>NUCLEOTIDE SEQUENCE [LARGE SCALE GENOMIC DNA]</scope>
    <source>
        <strain evidence="3 4">Pla85_3_4</strain>
    </source>
</reference>
<dbReference type="Gene3D" id="3.30.360.10">
    <property type="entry name" value="Dihydrodipicolinate Reductase, domain 2"/>
    <property type="match status" value="1"/>
</dbReference>
<dbReference type="AlphaFoldDB" id="A0A518DND5"/>
<dbReference type="EC" id="1.1.1.18" evidence="3"/>
<dbReference type="InterPro" id="IPR050463">
    <property type="entry name" value="Gfo/Idh/MocA_oxidrdct_glycsds"/>
</dbReference>
<gene>
    <name evidence="3" type="primary">iolG_4</name>
    <name evidence="3" type="ORF">Pla8534_11210</name>
</gene>
<dbReference type="InterPro" id="IPR006311">
    <property type="entry name" value="TAT_signal"/>
</dbReference>
<feature type="domain" description="Gfo/Idh/MocA-like oxidoreductase bacterial type C-terminal" evidence="2">
    <location>
        <begin position="198"/>
        <end position="255"/>
    </location>
</feature>
<dbReference type="InterPro" id="IPR043906">
    <property type="entry name" value="Gfo/Idh/MocA_OxRdtase_bact_C"/>
</dbReference>
<dbReference type="InterPro" id="IPR000683">
    <property type="entry name" value="Gfo/Idh/MocA-like_OxRdtase_N"/>
</dbReference>
<evidence type="ECO:0000313" key="4">
    <source>
        <dbReference type="Proteomes" id="UP000317648"/>
    </source>
</evidence>
<dbReference type="Proteomes" id="UP000317648">
    <property type="component" value="Chromosome"/>
</dbReference>
<evidence type="ECO:0000259" key="2">
    <source>
        <dbReference type="Pfam" id="PF19051"/>
    </source>
</evidence>
<protein>
    <submittedName>
        <fullName evidence="3">Inositol 2-dehydrogenase</fullName>
        <ecNumber evidence="3">1.1.1.18</ecNumber>
    </submittedName>
</protein>
<dbReference type="GO" id="GO:0050112">
    <property type="term" value="F:inositol 2-dehydrogenase (NAD+) activity"/>
    <property type="evidence" value="ECO:0007669"/>
    <property type="project" value="UniProtKB-EC"/>
</dbReference>
<dbReference type="SUPFAM" id="SSF51735">
    <property type="entry name" value="NAD(P)-binding Rossmann-fold domains"/>
    <property type="match status" value="1"/>
</dbReference>
<proteinExistence type="predicted"/>
<organism evidence="3 4">
    <name type="scientific">Lignipirellula cremea</name>
    <dbReference type="NCBI Taxonomy" id="2528010"/>
    <lineage>
        <taxon>Bacteria</taxon>
        <taxon>Pseudomonadati</taxon>
        <taxon>Planctomycetota</taxon>
        <taxon>Planctomycetia</taxon>
        <taxon>Pirellulales</taxon>
        <taxon>Pirellulaceae</taxon>
        <taxon>Lignipirellula</taxon>
    </lineage>
</organism>
<keyword evidence="3" id="KW-0560">Oxidoreductase</keyword>
<evidence type="ECO:0000313" key="3">
    <source>
        <dbReference type="EMBL" id="QDU93341.1"/>
    </source>
</evidence>
<dbReference type="EMBL" id="CP036433">
    <property type="protein sequence ID" value="QDU93341.1"/>
    <property type="molecule type" value="Genomic_DNA"/>
</dbReference>
<dbReference type="SUPFAM" id="SSF55347">
    <property type="entry name" value="Glyceraldehyde-3-phosphate dehydrogenase-like, C-terminal domain"/>
    <property type="match status" value="1"/>
</dbReference>
<dbReference type="Pfam" id="PF01408">
    <property type="entry name" value="GFO_IDH_MocA"/>
    <property type="match status" value="1"/>
</dbReference>
<dbReference type="OrthoDB" id="9781031at2"/>
<feature type="domain" description="Gfo/Idh/MocA-like oxidoreductase N-terminal" evidence="1">
    <location>
        <begin position="46"/>
        <end position="157"/>
    </location>
</feature>
<dbReference type="PROSITE" id="PS51318">
    <property type="entry name" value="TAT"/>
    <property type="match status" value="1"/>
</dbReference>
<dbReference type="RefSeq" id="WP_145050067.1">
    <property type="nucleotide sequence ID" value="NZ_CP036433.1"/>
</dbReference>
<dbReference type="Pfam" id="PF19051">
    <property type="entry name" value="GFO_IDH_MocA_C2"/>
    <property type="match status" value="1"/>
</dbReference>
<dbReference type="InterPro" id="IPR036291">
    <property type="entry name" value="NAD(P)-bd_dom_sf"/>
</dbReference>
<dbReference type="Gene3D" id="3.40.50.720">
    <property type="entry name" value="NAD(P)-binding Rossmann-like Domain"/>
    <property type="match status" value="1"/>
</dbReference>
<name>A0A518DND5_9BACT</name>
<evidence type="ECO:0000259" key="1">
    <source>
        <dbReference type="Pfam" id="PF01408"/>
    </source>
</evidence>
<sequence>MSDRGSPASLTRRDWLAGTTLAAVGFWSFPTPARAATPMTRLNLGQIGVGNRGFNNLAELVGEQTTALCDVDAKFLARSAEVHPDARKYRDFRELLAQPGLDAVAISTPDHTHAPAAVAALRQGLHVYCEKPLAHTIASTRRLARLAKEQGVVTQMGNQHHASEGYRQAVAWLRSGVIGPVAEVHAWTSRPLWPQGVPRPPAKPVPPTLDWDLWLGPAPPRPYADGYHPYDWRGFWDFGSGALGDMGPHLLDPVVSGLRLQLPTHISAESTPVTAESPPRSSTVRYQFPAAADRGPVSLTWYDGGRYPGQEITTVKRPPDSGVMLLGERARLFIPVLGGTPRIVPHPGKEKGVPPEVPLEPINHQQQWADACRGQTQAASSFAYGALLTEISLLGNLALRVGQPINWDAAAMRARDCPAAAQYIGAADETSK</sequence>
<dbReference type="PANTHER" id="PTHR43818">
    <property type="entry name" value="BCDNA.GH03377"/>
    <property type="match status" value="1"/>
</dbReference>